<sequence length="98" mass="10863">ILDKIMKAPITLQTGDILGISRDVAHQMLESVKPKPQTPRPTNMVATSFATKTRGILIRLQIHCNGNLIEAILDTGSMLNICNSKTWKTTIQYPMDVT</sequence>
<keyword evidence="2" id="KW-1185">Reference proteome</keyword>
<name>A0A0H2R505_9AGAM</name>
<dbReference type="OrthoDB" id="5535068at2759"/>
<gene>
    <name evidence="1" type="ORF">SCHPADRAFT_815019</name>
</gene>
<proteinExistence type="predicted"/>
<dbReference type="InParanoid" id="A0A0H2R505"/>
<dbReference type="STRING" id="27342.A0A0H2R505"/>
<evidence type="ECO:0000313" key="1">
    <source>
        <dbReference type="EMBL" id="KLO04548.1"/>
    </source>
</evidence>
<dbReference type="EMBL" id="KQ086505">
    <property type="protein sequence ID" value="KLO04548.1"/>
    <property type="molecule type" value="Genomic_DNA"/>
</dbReference>
<reference evidence="1 2" key="1">
    <citation type="submission" date="2015-04" db="EMBL/GenBank/DDBJ databases">
        <title>Complete genome sequence of Schizopora paradoxa KUC8140, a cosmopolitan wood degrader in East Asia.</title>
        <authorList>
            <consortium name="DOE Joint Genome Institute"/>
            <person name="Min B."/>
            <person name="Park H."/>
            <person name="Jang Y."/>
            <person name="Kim J.-J."/>
            <person name="Kim K.H."/>
            <person name="Pangilinan J."/>
            <person name="Lipzen A."/>
            <person name="Riley R."/>
            <person name="Grigoriev I.V."/>
            <person name="Spatafora J.W."/>
            <person name="Choi I.-G."/>
        </authorList>
    </citation>
    <scope>NUCLEOTIDE SEQUENCE [LARGE SCALE GENOMIC DNA]</scope>
    <source>
        <strain evidence="1 2">KUC8140</strain>
    </source>
</reference>
<feature type="non-terminal residue" evidence="1">
    <location>
        <position position="98"/>
    </location>
</feature>
<dbReference type="AlphaFoldDB" id="A0A0H2R505"/>
<feature type="non-terminal residue" evidence="1">
    <location>
        <position position="1"/>
    </location>
</feature>
<protein>
    <recommendedName>
        <fullName evidence="3">Aspartic peptidase DDI1-type domain-containing protein</fullName>
    </recommendedName>
</protein>
<dbReference type="Proteomes" id="UP000053477">
    <property type="component" value="Unassembled WGS sequence"/>
</dbReference>
<evidence type="ECO:0000313" key="2">
    <source>
        <dbReference type="Proteomes" id="UP000053477"/>
    </source>
</evidence>
<accession>A0A0H2R505</accession>
<evidence type="ECO:0008006" key="3">
    <source>
        <dbReference type="Google" id="ProtNLM"/>
    </source>
</evidence>
<organism evidence="1 2">
    <name type="scientific">Schizopora paradoxa</name>
    <dbReference type="NCBI Taxonomy" id="27342"/>
    <lineage>
        <taxon>Eukaryota</taxon>
        <taxon>Fungi</taxon>
        <taxon>Dikarya</taxon>
        <taxon>Basidiomycota</taxon>
        <taxon>Agaricomycotina</taxon>
        <taxon>Agaricomycetes</taxon>
        <taxon>Hymenochaetales</taxon>
        <taxon>Schizoporaceae</taxon>
        <taxon>Schizopora</taxon>
    </lineage>
</organism>